<proteinExistence type="predicted"/>
<comment type="caution">
    <text evidence="2">The sequence shown here is derived from an EMBL/GenBank/DDBJ whole genome shotgun (WGS) entry which is preliminary data.</text>
</comment>
<gene>
    <name evidence="2" type="ORF">BKP35_13570</name>
</gene>
<organism evidence="2 3">
    <name type="scientific">Anaerobacillus arseniciselenatis</name>
    <dbReference type="NCBI Taxonomy" id="85682"/>
    <lineage>
        <taxon>Bacteria</taxon>
        <taxon>Bacillati</taxon>
        <taxon>Bacillota</taxon>
        <taxon>Bacilli</taxon>
        <taxon>Bacillales</taxon>
        <taxon>Bacillaceae</taxon>
        <taxon>Anaerobacillus</taxon>
    </lineage>
</organism>
<dbReference type="AlphaFoldDB" id="A0A1S2LCB2"/>
<protein>
    <recommendedName>
        <fullName evidence="1">DUF2268 domain-containing protein</fullName>
    </recommendedName>
</protein>
<reference evidence="2 3" key="1">
    <citation type="submission" date="2016-10" db="EMBL/GenBank/DDBJ databases">
        <title>Draft genome sequences of four alkaliphilic bacteria belonging to the Anaerobacillus genus.</title>
        <authorList>
            <person name="Bassil N.M."/>
            <person name="Lloyd J.R."/>
        </authorList>
    </citation>
    <scope>NUCLEOTIDE SEQUENCE [LARGE SCALE GENOMIC DNA]</scope>
    <source>
        <strain evidence="2 3">DSM 15340</strain>
    </source>
</reference>
<name>A0A1S2LCB2_9BACI</name>
<evidence type="ECO:0000313" key="3">
    <source>
        <dbReference type="Proteomes" id="UP000180098"/>
    </source>
</evidence>
<dbReference type="RefSeq" id="WP_071313903.1">
    <property type="nucleotide sequence ID" value="NZ_MLQQ01000040.1"/>
</dbReference>
<dbReference type="EMBL" id="MLQQ01000040">
    <property type="protein sequence ID" value="OIJ10138.1"/>
    <property type="molecule type" value="Genomic_DNA"/>
</dbReference>
<dbReference type="Proteomes" id="UP000180098">
    <property type="component" value="Unassembled WGS sequence"/>
</dbReference>
<feature type="domain" description="DUF2268" evidence="1">
    <location>
        <begin position="77"/>
        <end position="272"/>
    </location>
</feature>
<evidence type="ECO:0000259" key="1">
    <source>
        <dbReference type="Pfam" id="PF10026"/>
    </source>
</evidence>
<keyword evidence="3" id="KW-1185">Reference proteome</keyword>
<evidence type="ECO:0000313" key="2">
    <source>
        <dbReference type="EMBL" id="OIJ10138.1"/>
    </source>
</evidence>
<dbReference type="OrthoDB" id="2449457at2"/>
<sequence length="280" mass="33369">MSVVNTSKWLREYIRERKKVTSQQYFELQRRLICEPIADYFEEFNDVQLHQYFLENGMFYPDAKILNELRVMEKNNIWKMLQSYYEMLRKEWSGEEANIFVFPIEKRNKLLMKELNGKMGISFHDVILLFITKDLSHKEIKALFTHEYNHVCRLAEQQKDFDELTLLDSMIIEGMAEVAVEKTIGEELLAPWVSLYSKEELFPYWHRIVDFLQVKGKEKHDPILYGDPSSRRGRFPKWFGYCLGYQIVSSYVKNNQGMKVKQLLSIDSKEILAKSDFALK</sequence>
<accession>A0A1S2LCB2</accession>
<dbReference type="InterPro" id="IPR018728">
    <property type="entry name" value="DUF2268"/>
</dbReference>
<dbReference type="Pfam" id="PF10026">
    <property type="entry name" value="DUF2268"/>
    <property type="match status" value="1"/>
</dbReference>